<reference evidence="2 3" key="1">
    <citation type="journal article" date="2015" name="Genome Announc.">
        <title>Draft Genome Sequences of Marine Isolates of Thalassomonas viridans and Thalassomonas actiniarum.</title>
        <authorList>
            <person name="Olonade I."/>
            <person name="van Zyl L.J."/>
            <person name="Trindade M."/>
        </authorList>
    </citation>
    <scope>NUCLEOTIDE SEQUENCE [LARGE SCALE GENOMIC DNA]</scope>
    <source>
        <strain evidence="2 3">XOM25</strain>
    </source>
</reference>
<protein>
    <submittedName>
        <fullName evidence="2">GNAT family N-acetyltransferase</fullName>
    </submittedName>
</protein>
<dbReference type="InterPro" id="IPR051531">
    <property type="entry name" value="N-acetyltransferase"/>
</dbReference>
<sequence length="374" mass="43077">MATASLAPNNELKQVMQVKHSQLSRQQAEFETHPPLPGHAVNWLETTRMLAHHQVGAERRLELMLQMRQAVSLEKPALSREQLLLASELAGYLSDWPLLALLCEKLLKTGPDKANNRLAEAEASTANELCIKQSYCLEQMGLYPQALAVLENQLLARPFDPELISTYEYCKSQWQQLPFALTDLQNDPLMLLPLTEQHLENFSWQYADSRIRKLCNLPKFTSNEQWLQWLDGCRQERGIYLFAVMHIEWGFIGSVSLEVYQGVGFFYYWLGSDFQGQGFGPQAVKILLSLAERYFSQDCCYAKVYHHNIPSQKALSKLGFTPLDFPVKAPFDNESFYYLGPDKADWELYRELSWLLQAQDSELELEEKYFDSSV</sequence>
<dbReference type="EMBL" id="CP059733">
    <property type="protein sequence ID" value="WDE08075.1"/>
    <property type="molecule type" value="Genomic_DNA"/>
</dbReference>
<gene>
    <name evidence="2" type="ORF">SG34_014940</name>
</gene>
<accession>A0AAE9Z8L1</accession>
<proteinExistence type="predicted"/>
<keyword evidence="3" id="KW-1185">Reference proteome</keyword>
<evidence type="ECO:0000259" key="1">
    <source>
        <dbReference type="PROSITE" id="PS51186"/>
    </source>
</evidence>
<dbReference type="Gene3D" id="3.40.630.30">
    <property type="match status" value="1"/>
</dbReference>
<reference evidence="2 3" key="2">
    <citation type="journal article" date="2022" name="Mar. Drugs">
        <title>Bioassay-Guided Fractionation Leads to the Detection of Cholic Acid Generated by the Rare Thalassomonas sp.</title>
        <authorList>
            <person name="Pheiffer F."/>
            <person name="Schneider Y.K."/>
            <person name="Hansen E.H."/>
            <person name="Andersen J.H."/>
            <person name="Isaksson J."/>
            <person name="Busche T."/>
            <person name="R C."/>
            <person name="Kalinowski J."/>
            <person name="Zyl L.V."/>
            <person name="Trindade M."/>
        </authorList>
    </citation>
    <scope>NUCLEOTIDE SEQUENCE [LARGE SCALE GENOMIC DNA]</scope>
    <source>
        <strain evidence="2 3">XOM25</strain>
    </source>
</reference>
<dbReference type="RefSeq" id="WP_044840117.1">
    <property type="nucleotide sequence ID" value="NZ_CP059733.1"/>
</dbReference>
<dbReference type="PROSITE" id="PS51186">
    <property type="entry name" value="GNAT"/>
    <property type="match status" value="1"/>
</dbReference>
<dbReference type="KEGG" id="tvd:SG34_014940"/>
<feature type="domain" description="N-acetyltransferase" evidence="1">
    <location>
        <begin position="189"/>
        <end position="344"/>
    </location>
</feature>
<name>A0AAE9Z8L1_9GAMM</name>
<dbReference type="GO" id="GO:0016747">
    <property type="term" value="F:acyltransferase activity, transferring groups other than amino-acyl groups"/>
    <property type="evidence" value="ECO:0007669"/>
    <property type="project" value="InterPro"/>
</dbReference>
<dbReference type="InterPro" id="IPR016181">
    <property type="entry name" value="Acyl_CoA_acyltransferase"/>
</dbReference>
<evidence type="ECO:0000313" key="2">
    <source>
        <dbReference type="EMBL" id="WDE08075.1"/>
    </source>
</evidence>
<dbReference type="SUPFAM" id="SSF55729">
    <property type="entry name" value="Acyl-CoA N-acyltransferases (Nat)"/>
    <property type="match status" value="1"/>
</dbReference>
<organism evidence="2 3">
    <name type="scientific">Thalassomonas viridans</name>
    <dbReference type="NCBI Taxonomy" id="137584"/>
    <lineage>
        <taxon>Bacteria</taxon>
        <taxon>Pseudomonadati</taxon>
        <taxon>Pseudomonadota</taxon>
        <taxon>Gammaproteobacteria</taxon>
        <taxon>Alteromonadales</taxon>
        <taxon>Colwelliaceae</taxon>
        <taxon>Thalassomonas</taxon>
    </lineage>
</organism>
<dbReference type="PANTHER" id="PTHR43792">
    <property type="entry name" value="GNAT FAMILY, PUTATIVE (AFU_ORTHOLOGUE AFUA_3G00765)-RELATED-RELATED"/>
    <property type="match status" value="1"/>
</dbReference>
<dbReference type="Proteomes" id="UP000032352">
    <property type="component" value="Chromosome"/>
</dbReference>
<evidence type="ECO:0000313" key="3">
    <source>
        <dbReference type="Proteomes" id="UP000032352"/>
    </source>
</evidence>
<dbReference type="Pfam" id="PF13302">
    <property type="entry name" value="Acetyltransf_3"/>
    <property type="match status" value="1"/>
</dbReference>
<dbReference type="AlphaFoldDB" id="A0AAE9Z8L1"/>
<dbReference type="InterPro" id="IPR000182">
    <property type="entry name" value="GNAT_dom"/>
</dbReference>